<evidence type="ECO:0000313" key="3">
    <source>
        <dbReference type="Proteomes" id="UP000481360"/>
    </source>
</evidence>
<reference evidence="2 3" key="1">
    <citation type="submission" date="2020-03" db="EMBL/GenBank/DDBJ databases">
        <title>Isolation and identification of active actinomycetes.</title>
        <authorList>
            <person name="Sun X."/>
        </authorList>
    </citation>
    <scope>NUCLEOTIDE SEQUENCE [LARGE SCALE GENOMIC DNA]</scope>
    <source>
        <strain evidence="2 3">NEAU-D13</strain>
    </source>
</reference>
<dbReference type="Gene3D" id="3.40.50.300">
    <property type="entry name" value="P-loop containing nucleotide triphosphate hydrolases"/>
    <property type="match status" value="1"/>
</dbReference>
<sequence>MRKTYSYNEAVKILGGREHPIVAAMDKLLNGALLAGSLGLWQVLDLFDAKPDFIRLSNELISKVSEKRRKVSRYTRTQQLHAAHAVLVMTAYFDAFKEQQLPIKLTAMDRELVATYNPWDLDLPLPSPGRPHEENLDRLSVHYSGLANSLFQALTSMAAWDDLNDTQRGRAELAIVRVTPTRAVERYEELLGQLAAEYPEIRFWCAVQDGRSARSALARLEDALRETTTDLTPEVRLAELAGAYRGALRRPLVKASEGVRIPSLADAYVDPRFQVVIGTERSGAPSLLAWWDDVSIRDDLYAYLVGYLTSPVALTAPLLVLGDPGSGKSVLTEMLAARLPSSDFAVVRVELRSTPVDADLKRQIEHGLHKLLHEPVSWADFSRDTSGALPVVILDGFDELLQATGVSQTRYLTAIADFQQTLQDMGRPAVFIVTSRLSVCAGLELPESTHVVRLLPFSEEQVRAWLDVWNAVNRPLPAETVLQYEDLASQPLLLLMLALYDAVDDSFQRDHLSMSRGQLYERLLDRFARREVTKDDADRSDVDLNADVEFELERLSVVALAMFNRGAQWVAEHEVTSDLAQLLDVDSADRQVGTRTPLSAGETVLGRFFFVQKTEAVREDKTKLRTYEFLHATFGEYLVARFVWDRLLVLQREDAARSRRKSTVDDTELYSVLSFTALTSSVPILDFLREFAQRPGNDGLFDLVVRLFGARDERRLSRGVYVPNVMTDSARDATYSVNLVALALALREKVDGHDLRMSVDEWHREALFWKSRLAGAEWTSVVRCFWVESYPDHDFVVSQSRRAQDVRPEWMLLTEPDVLMDGVSSTLRNAVAPLVSQHSIEVTAALIELMATPLERVAPAIRRLVEAGADGEVVFREADARLGLGGDDLAIVKATYNVAGHADRAVQLDAWLRLHERGFRFELVKVRDLTSLLTTTDLRDVFERRPDLLKRATAAAAELGLEWPLSDWTPSPPDPLL</sequence>
<dbReference type="RefSeq" id="WP_166053693.1">
    <property type="nucleotide sequence ID" value="NZ_JAAMPJ010000014.1"/>
</dbReference>
<feature type="domain" description="NACHT N-terminal Helical" evidence="1">
    <location>
        <begin position="3"/>
        <end position="209"/>
    </location>
</feature>
<proteinExistence type="predicted"/>
<dbReference type="SUPFAM" id="SSF52540">
    <property type="entry name" value="P-loop containing nucleoside triphosphate hydrolases"/>
    <property type="match status" value="1"/>
</dbReference>
<gene>
    <name evidence="2" type="ORF">G7043_38805</name>
</gene>
<evidence type="ECO:0000313" key="2">
    <source>
        <dbReference type="EMBL" id="NGY64881.1"/>
    </source>
</evidence>
<dbReference type="InterPro" id="IPR027417">
    <property type="entry name" value="P-loop_NTPase"/>
</dbReference>
<name>A0A7C9W3C4_9PSEU</name>
<protein>
    <recommendedName>
        <fullName evidence="1">NACHT N-terminal Helical domain-containing protein</fullName>
    </recommendedName>
</protein>
<keyword evidence="3" id="KW-1185">Reference proteome</keyword>
<comment type="caution">
    <text evidence="2">The sequence shown here is derived from an EMBL/GenBank/DDBJ whole genome shotgun (WGS) entry which is preliminary data.</text>
</comment>
<evidence type="ECO:0000259" key="1">
    <source>
        <dbReference type="Pfam" id="PF22738"/>
    </source>
</evidence>
<dbReference type="InterPro" id="IPR054567">
    <property type="entry name" value="NNH7"/>
</dbReference>
<dbReference type="EMBL" id="JAAMPJ010000014">
    <property type="protein sequence ID" value="NGY64881.1"/>
    <property type="molecule type" value="Genomic_DNA"/>
</dbReference>
<organism evidence="2 3">
    <name type="scientific">Lentzea alba</name>
    <dbReference type="NCBI Taxonomy" id="2714351"/>
    <lineage>
        <taxon>Bacteria</taxon>
        <taxon>Bacillati</taxon>
        <taxon>Actinomycetota</taxon>
        <taxon>Actinomycetes</taxon>
        <taxon>Pseudonocardiales</taxon>
        <taxon>Pseudonocardiaceae</taxon>
        <taxon>Lentzea</taxon>
    </lineage>
</organism>
<dbReference type="AlphaFoldDB" id="A0A7C9W3C4"/>
<dbReference type="Pfam" id="PF22738">
    <property type="entry name" value="NNH7"/>
    <property type="match status" value="1"/>
</dbReference>
<dbReference type="Proteomes" id="UP000481360">
    <property type="component" value="Unassembled WGS sequence"/>
</dbReference>
<accession>A0A7C9W3C4</accession>
<dbReference type="CDD" id="cd00009">
    <property type="entry name" value="AAA"/>
    <property type="match status" value="1"/>
</dbReference>